<evidence type="ECO:0000259" key="3">
    <source>
        <dbReference type="SMART" id="SM01027"/>
    </source>
</evidence>
<accession>A0ABX5VC71</accession>
<evidence type="ECO:0000313" key="4">
    <source>
        <dbReference type="EMBL" id="QCT94755.1"/>
    </source>
</evidence>
<gene>
    <name evidence="4" type="ORF">FE773_06045</name>
</gene>
<evidence type="ECO:0000256" key="1">
    <source>
        <dbReference type="ARBA" id="ARBA00022801"/>
    </source>
</evidence>
<name>A0ABX5VC71_9BACT</name>
<dbReference type="Pfam" id="PF10996">
    <property type="entry name" value="Beta-Casp"/>
    <property type="match status" value="1"/>
</dbReference>
<feature type="domain" description="Metallo-beta-lactamase" evidence="2">
    <location>
        <begin position="16"/>
        <end position="242"/>
    </location>
</feature>
<sequence>MKQAYEQSFGAAKVVTGSAHILDTGKSKILIDCGMFQGVNEHLNYAPLGFDPREIEALIITHGHLDHVGRIPLLYKYGFRGKVFAHPATFDIAKIVLLDSAKLQEEEYQTRYKKAQRRGKEKFVKKPLYTRDEVKKIFKQMNKKYIDYNKKYKITKDIKATFKDAGHILGSSFVEIEFENFGIPKNIVFSGDLGNKNNDILPKPQKGKIADALFIESTYGDRNHKSFEESKVEFKKTIVETLLSGGNVIIPTFAIERAQQILCILKEMSIEGSLPKDAKVILDSPMANKVTAVYRKWNKLLRKNCQKYKHHPFEFPQLNLIKDVEESKKINNIIRGAVIIAGSGMCNGGRILHHLKHRIWNPKNTILFVGYQAKGTLGRDIIDGAKFIKIFHEEIIVRAKIVTINGFSAHADQKELLEWMSEFKKLDRIFLIHGEYDKQIVFKSVIKNFFNKKAHIVNLGEKIYL</sequence>
<dbReference type="SUPFAM" id="SSF56281">
    <property type="entry name" value="Metallo-hydrolase/oxidoreductase"/>
    <property type="match status" value="1"/>
</dbReference>
<dbReference type="RefSeq" id="WP_138323474.1">
    <property type="nucleotide sequence ID" value="NZ_CP040463.1"/>
</dbReference>
<protein>
    <submittedName>
        <fullName evidence="4">MBL fold metallo-hydrolase</fullName>
    </submittedName>
</protein>
<reference evidence="4 5" key="1">
    <citation type="submission" date="2019-05" db="EMBL/GenBank/DDBJ databases">
        <title>A comparative analysis of the Nautiliaceae.</title>
        <authorList>
            <person name="Grosche A."/>
            <person name="Smedile F."/>
            <person name="Vetriani C."/>
        </authorList>
    </citation>
    <scope>NUCLEOTIDE SEQUENCE [LARGE SCALE GENOMIC DNA]</scope>
    <source>
        <strain evidence="4 5">TB-2</strain>
    </source>
</reference>
<dbReference type="InterPro" id="IPR050698">
    <property type="entry name" value="MBL"/>
</dbReference>
<dbReference type="PANTHER" id="PTHR11203">
    <property type="entry name" value="CLEAVAGE AND POLYADENYLATION SPECIFICITY FACTOR FAMILY MEMBER"/>
    <property type="match status" value="1"/>
</dbReference>
<dbReference type="EMBL" id="CP040463">
    <property type="protein sequence ID" value="QCT94755.1"/>
    <property type="molecule type" value="Genomic_DNA"/>
</dbReference>
<evidence type="ECO:0000313" key="5">
    <source>
        <dbReference type="Proteomes" id="UP000306825"/>
    </source>
</evidence>
<feature type="domain" description="Beta-Casp" evidence="3">
    <location>
        <begin position="258"/>
        <end position="381"/>
    </location>
</feature>
<dbReference type="Pfam" id="PF00753">
    <property type="entry name" value="Lactamase_B"/>
    <property type="match status" value="1"/>
</dbReference>
<dbReference type="InterPro" id="IPR001279">
    <property type="entry name" value="Metallo-B-lactamas"/>
</dbReference>
<keyword evidence="1" id="KW-0378">Hydrolase</keyword>
<dbReference type="SMART" id="SM00849">
    <property type="entry name" value="Lactamase_B"/>
    <property type="match status" value="1"/>
</dbReference>
<organism evidence="4 5">
    <name type="scientific">Caminibacter mediatlanticus TB-2</name>
    <dbReference type="NCBI Taxonomy" id="391592"/>
    <lineage>
        <taxon>Bacteria</taxon>
        <taxon>Pseudomonadati</taxon>
        <taxon>Campylobacterota</taxon>
        <taxon>Epsilonproteobacteria</taxon>
        <taxon>Nautiliales</taxon>
        <taxon>Nautiliaceae</taxon>
        <taxon>Caminibacter</taxon>
    </lineage>
</organism>
<dbReference type="SMART" id="SM01027">
    <property type="entry name" value="Beta-Casp"/>
    <property type="match status" value="1"/>
</dbReference>
<dbReference type="Gene3D" id="3.40.50.10890">
    <property type="match status" value="1"/>
</dbReference>
<evidence type="ECO:0000259" key="2">
    <source>
        <dbReference type="SMART" id="SM00849"/>
    </source>
</evidence>
<dbReference type="PANTHER" id="PTHR11203:SF37">
    <property type="entry name" value="INTEGRATOR COMPLEX SUBUNIT 11"/>
    <property type="match status" value="1"/>
</dbReference>
<keyword evidence="5" id="KW-1185">Reference proteome</keyword>
<dbReference type="Pfam" id="PF07521">
    <property type="entry name" value="RMMBL"/>
    <property type="match status" value="1"/>
</dbReference>
<dbReference type="InterPro" id="IPR011108">
    <property type="entry name" value="RMMBL"/>
</dbReference>
<dbReference type="CDD" id="cd16295">
    <property type="entry name" value="TTHA0252-CPSF-like_MBL-fold"/>
    <property type="match status" value="1"/>
</dbReference>
<dbReference type="InterPro" id="IPR022712">
    <property type="entry name" value="Beta_Casp"/>
</dbReference>
<proteinExistence type="predicted"/>
<dbReference type="Proteomes" id="UP000306825">
    <property type="component" value="Chromosome"/>
</dbReference>
<dbReference type="Gene3D" id="3.60.15.10">
    <property type="entry name" value="Ribonuclease Z/Hydroxyacylglutathione hydrolase-like"/>
    <property type="match status" value="1"/>
</dbReference>
<dbReference type="InterPro" id="IPR036866">
    <property type="entry name" value="RibonucZ/Hydroxyglut_hydro"/>
</dbReference>